<sequence length="117" mass="13734">MSDGNRKTRDPAGNRAKRKLRDVYYYCGRWYGENGNFQREKYIFPIDEEETNRLDIFYKFFLVARSGSLFSASLDMKKPLRVLDLGTGTGIWAIELSEKYPHLHVQGLDFNMIQPEM</sequence>
<accession>A0AA44WDB1</accession>
<proteinExistence type="predicted"/>
<dbReference type="Gene3D" id="3.40.50.150">
    <property type="entry name" value="Vaccinia Virus protein VP39"/>
    <property type="match status" value="1"/>
</dbReference>
<organism evidence="1 2">
    <name type="scientific">Verticillium dahliae</name>
    <name type="common">Verticillium wilt</name>
    <dbReference type="NCBI Taxonomy" id="27337"/>
    <lineage>
        <taxon>Eukaryota</taxon>
        <taxon>Fungi</taxon>
        <taxon>Dikarya</taxon>
        <taxon>Ascomycota</taxon>
        <taxon>Pezizomycotina</taxon>
        <taxon>Sordariomycetes</taxon>
        <taxon>Hypocreomycetidae</taxon>
        <taxon>Glomerellales</taxon>
        <taxon>Plectosphaerellaceae</taxon>
        <taxon>Verticillium</taxon>
    </lineage>
</organism>
<gene>
    <name evidence="1" type="ORF">BJF96_g9774</name>
</gene>
<dbReference type="InterPro" id="IPR029063">
    <property type="entry name" value="SAM-dependent_MTases_sf"/>
</dbReference>
<dbReference type="EMBL" id="MPSH01000054">
    <property type="protein sequence ID" value="PNH26940.1"/>
    <property type="molecule type" value="Genomic_DNA"/>
</dbReference>
<dbReference type="SUPFAM" id="SSF53335">
    <property type="entry name" value="S-adenosyl-L-methionine-dependent methyltransferases"/>
    <property type="match status" value="1"/>
</dbReference>
<evidence type="ECO:0000313" key="2">
    <source>
        <dbReference type="Proteomes" id="UP000236305"/>
    </source>
</evidence>
<dbReference type="AlphaFoldDB" id="A0AA44WDB1"/>
<comment type="caution">
    <text evidence="1">The sequence shown here is derived from an EMBL/GenBank/DDBJ whole genome shotgun (WGS) entry which is preliminary data.</text>
</comment>
<protein>
    <recommendedName>
        <fullName evidence="3">Methyltransferase domain-containing protein</fullName>
    </recommendedName>
</protein>
<dbReference type="CDD" id="cd02440">
    <property type="entry name" value="AdoMet_MTases"/>
    <property type="match status" value="1"/>
</dbReference>
<dbReference type="Proteomes" id="UP000236305">
    <property type="component" value="Unassembled WGS sequence"/>
</dbReference>
<evidence type="ECO:0000313" key="1">
    <source>
        <dbReference type="EMBL" id="PNH26940.1"/>
    </source>
</evidence>
<evidence type="ECO:0008006" key="3">
    <source>
        <dbReference type="Google" id="ProtNLM"/>
    </source>
</evidence>
<reference evidence="1 2" key="1">
    <citation type="submission" date="2017-12" db="EMBL/GenBank/DDBJ databases">
        <title>Comparative genomics yields insights into virulence evolution of Verticillium dahliae.</title>
        <authorList>
            <person name="Fan R."/>
            <person name="Armitage A.D."/>
            <person name="Cascant-Lopez E."/>
            <person name="Sobczyk M."/>
            <person name="Cockerton H.M."/>
            <person name="Harrison R.J."/>
        </authorList>
    </citation>
    <scope>NUCLEOTIDE SEQUENCE [LARGE SCALE GENOMIC DNA]</scope>
    <source>
        <strain evidence="1 2">12008</strain>
    </source>
</reference>
<name>A0AA44WDB1_VERDA</name>